<protein>
    <recommendedName>
        <fullName evidence="2">Restriction endonuclease type IV Mrr domain-containing protein</fullName>
    </recommendedName>
</protein>
<accession>A0A6N3DT57</accession>
<proteinExistence type="predicted"/>
<name>A0A6N3DT57_PARDI</name>
<gene>
    <name evidence="1" type="ORF">PDLFYP31_02161</name>
</gene>
<dbReference type="AlphaFoldDB" id="A0A6N3DT57"/>
<sequence>MIAQNQLKKPSNWQDFEKLCKLLWGEIWTCEDTIKRHGCQGRNQHGVGVFSYVEKYGGYCDIQCKGKDDYANAQLTEGEIDTEIEKALGFEPELKLLIFATTANKDAYAVL</sequence>
<dbReference type="GeneID" id="60366364"/>
<organism evidence="1">
    <name type="scientific">Parabacteroides distasonis</name>
    <dbReference type="NCBI Taxonomy" id="823"/>
    <lineage>
        <taxon>Bacteria</taxon>
        <taxon>Pseudomonadati</taxon>
        <taxon>Bacteroidota</taxon>
        <taxon>Bacteroidia</taxon>
        <taxon>Bacteroidales</taxon>
        <taxon>Tannerellaceae</taxon>
        <taxon>Parabacteroides</taxon>
    </lineage>
</organism>
<evidence type="ECO:0008006" key="2">
    <source>
        <dbReference type="Google" id="ProtNLM"/>
    </source>
</evidence>
<dbReference type="EMBL" id="CACRUW010000014">
    <property type="protein sequence ID" value="VYU30379.1"/>
    <property type="molecule type" value="Genomic_DNA"/>
</dbReference>
<dbReference type="RefSeq" id="WP_010992322.1">
    <property type="nucleotide sequence ID" value="NZ_CACRUW010000014.1"/>
</dbReference>
<evidence type="ECO:0000313" key="1">
    <source>
        <dbReference type="EMBL" id="VYU30379.1"/>
    </source>
</evidence>
<reference evidence="1" key="1">
    <citation type="submission" date="2019-11" db="EMBL/GenBank/DDBJ databases">
        <authorList>
            <person name="Feng L."/>
        </authorList>
    </citation>
    <scope>NUCLEOTIDE SEQUENCE</scope>
    <source>
        <strain evidence="1">PdistasonisLFYP31</strain>
    </source>
</reference>